<dbReference type="AlphaFoldDB" id="D5WR12"/>
<dbReference type="KEGG" id="bts:Btus_0022"/>
<organism evidence="1 2">
    <name type="scientific">Kyrpidia tusciae (strain DSM 2912 / NBRC 15312 / T2)</name>
    <name type="common">Bacillus tusciae</name>
    <dbReference type="NCBI Taxonomy" id="562970"/>
    <lineage>
        <taxon>Bacteria</taxon>
        <taxon>Bacillati</taxon>
        <taxon>Bacillota</taxon>
        <taxon>Bacilli</taxon>
        <taxon>Bacillales</taxon>
        <taxon>Alicyclobacillaceae</taxon>
        <taxon>Kyrpidia</taxon>
    </lineage>
</organism>
<proteinExistence type="predicted"/>
<name>D5WR12_KYRT2</name>
<dbReference type="RefSeq" id="WP_013074096.1">
    <property type="nucleotide sequence ID" value="NC_014098.1"/>
</dbReference>
<keyword evidence="2" id="KW-1185">Reference proteome</keyword>
<sequence>MRYAIYERRFGGRPIIVGLDPLPGIALADDLNSAWSYETATPVLIFVSPDCQGHFPLLMTRLPRHLPRIRPTRGPWSRFPPAKWMAGV</sequence>
<dbReference type="EMBL" id="CP002017">
    <property type="protein sequence ID" value="ADG04802.1"/>
    <property type="molecule type" value="Genomic_DNA"/>
</dbReference>
<evidence type="ECO:0000313" key="1">
    <source>
        <dbReference type="EMBL" id="ADG04802.1"/>
    </source>
</evidence>
<protein>
    <submittedName>
        <fullName evidence="1">Uncharacterized protein</fullName>
    </submittedName>
</protein>
<evidence type="ECO:0000313" key="2">
    <source>
        <dbReference type="Proteomes" id="UP000002368"/>
    </source>
</evidence>
<dbReference type="Proteomes" id="UP000002368">
    <property type="component" value="Chromosome"/>
</dbReference>
<gene>
    <name evidence="1" type="ordered locus">Btus_0022</name>
</gene>
<dbReference type="HOGENOM" id="CLU_2465020_0_0_9"/>
<dbReference type="STRING" id="562970.Btus_0022"/>
<accession>D5WR12</accession>
<reference evidence="1 2" key="1">
    <citation type="journal article" date="2011" name="Stand. Genomic Sci.">
        <title>Complete genome sequence of the thermophilic, hydrogen-oxidizing Bacillus tusciae type strain (T2) and reclassification in the new genus, Kyrpidia gen. nov. as Kyrpidia tusciae comb. nov. and emendation of the family Alicyclobacillaceae da Costa and Rainey, 2010.</title>
        <authorList>
            <person name="Klenk H.P."/>
            <person name="Lapidus A."/>
            <person name="Chertkov O."/>
            <person name="Copeland A."/>
            <person name="Del Rio T.G."/>
            <person name="Nolan M."/>
            <person name="Lucas S."/>
            <person name="Chen F."/>
            <person name="Tice H."/>
            <person name="Cheng J.F."/>
            <person name="Han C."/>
            <person name="Bruce D."/>
            <person name="Goodwin L."/>
            <person name="Pitluck S."/>
            <person name="Pati A."/>
            <person name="Ivanova N."/>
            <person name="Mavromatis K."/>
            <person name="Daum C."/>
            <person name="Chen A."/>
            <person name="Palaniappan K."/>
            <person name="Chang Y.J."/>
            <person name="Land M."/>
            <person name="Hauser L."/>
            <person name="Jeffries C.D."/>
            <person name="Detter J.C."/>
            <person name="Rohde M."/>
            <person name="Abt B."/>
            <person name="Pukall R."/>
            <person name="Goker M."/>
            <person name="Bristow J."/>
            <person name="Markowitz V."/>
            <person name="Hugenholtz P."/>
            <person name="Eisen J.A."/>
        </authorList>
    </citation>
    <scope>NUCLEOTIDE SEQUENCE [LARGE SCALE GENOMIC DNA]</scope>
    <source>
        <strain evidence="1 2">DSM 2912</strain>
    </source>
</reference>